<dbReference type="OrthoDB" id="2196114at2759"/>
<organism evidence="23 24">
    <name type="scientific">Menidia menidia</name>
    <name type="common">Atlantic silverside</name>
    <dbReference type="NCBI Taxonomy" id="238744"/>
    <lineage>
        <taxon>Eukaryota</taxon>
        <taxon>Metazoa</taxon>
        <taxon>Chordata</taxon>
        <taxon>Craniata</taxon>
        <taxon>Vertebrata</taxon>
        <taxon>Euteleostomi</taxon>
        <taxon>Actinopterygii</taxon>
        <taxon>Neopterygii</taxon>
        <taxon>Teleostei</taxon>
        <taxon>Neoteleostei</taxon>
        <taxon>Acanthomorphata</taxon>
        <taxon>Ovalentaria</taxon>
        <taxon>Atherinomorphae</taxon>
        <taxon>Atheriniformes</taxon>
        <taxon>Atherinopsidae</taxon>
        <taxon>Menidiinae</taxon>
        <taxon>Menidia</taxon>
    </lineage>
</organism>
<keyword evidence="20" id="KW-0131">Cell cycle</keyword>
<evidence type="ECO:0000256" key="9">
    <source>
        <dbReference type="ARBA" id="ARBA00022618"/>
    </source>
</evidence>
<dbReference type="CDD" id="cd00022">
    <property type="entry name" value="BIR"/>
    <property type="match status" value="1"/>
</dbReference>
<feature type="transmembrane region" description="Helical" evidence="22">
    <location>
        <begin position="172"/>
        <end position="193"/>
    </location>
</feature>
<evidence type="ECO:0000256" key="4">
    <source>
        <dbReference type="ARBA" id="ARBA00004584"/>
    </source>
</evidence>
<evidence type="ECO:0000313" key="24">
    <source>
        <dbReference type="Proteomes" id="UP000677803"/>
    </source>
</evidence>
<dbReference type="Pfam" id="PF13903">
    <property type="entry name" value="Claudin_2"/>
    <property type="match status" value="1"/>
</dbReference>
<evidence type="ECO:0000256" key="13">
    <source>
        <dbReference type="ARBA" id="ARBA00022829"/>
    </source>
</evidence>
<keyword evidence="18" id="KW-0206">Cytoskeleton</keyword>
<keyword evidence="15" id="KW-0832">Ubl conjugation</keyword>
<dbReference type="InterPro" id="IPR001370">
    <property type="entry name" value="BIR_rpt"/>
</dbReference>
<dbReference type="GO" id="GO:0000775">
    <property type="term" value="C:chromosome, centromeric region"/>
    <property type="evidence" value="ECO:0007669"/>
    <property type="project" value="UniProtKB-SubCell"/>
</dbReference>
<evidence type="ECO:0000256" key="15">
    <source>
        <dbReference type="ARBA" id="ARBA00022843"/>
    </source>
</evidence>
<keyword evidence="14" id="KW-0862">Zinc</keyword>
<evidence type="ECO:0000256" key="19">
    <source>
        <dbReference type="ARBA" id="ARBA00023242"/>
    </source>
</evidence>
<evidence type="ECO:0000256" key="18">
    <source>
        <dbReference type="ARBA" id="ARBA00023212"/>
    </source>
</evidence>
<evidence type="ECO:0000256" key="6">
    <source>
        <dbReference type="ARBA" id="ARBA00022454"/>
    </source>
</evidence>
<dbReference type="AlphaFoldDB" id="A0A8S4AYF6"/>
<keyword evidence="19" id="KW-0539">Nucleus</keyword>
<comment type="caution">
    <text evidence="23">The sequence shown here is derived from an EMBL/GenBank/DDBJ whole genome shotgun (WGS) entry which is preliminary data.</text>
</comment>
<dbReference type="EMBL" id="CAJRST010010001">
    <property type="protein sequence ID" value="CAG5909254.1"/>
    <property type="molecule type" value="Genomic_DNA"/>
</dbReference>
<evidence type="ECO:0000256" key="2">
    <source>
        <dbReference type="ARBA" id="ARBA00004141"/>
    </source>
</evidence>
<name>A0A8S4AYF6_9TELE</name>
<dbReference type="Gene3D" id="1.10.1170.10">
    <property type="entry name" value="Inhibitor Of Apoptosis Protein (2mihbC-IAP-1), Chain A"/>
    <property type="match status" value="1"/>
</dbReference>
<keyword evidence="13" id="KW-0159">Chromosome partition</keyword>
<comment type="subcellular location">
    <subcellularLocation>
        <location evidence="4">Chromosome</location>
        <location evidence="4">Centromere</location>
    </subcellularLocation>
    <subcellularLocation>
        <location evidence="3">Cytoplasm</location>
        <location evidence="3">Cytoskeleton</location>
        <location evidence="3">Spindle</location>
    </subcellularLocation>
    <subcellularLocation>
        <location evidence="2">Membrane</location>
        <topology evidence="2">Multi-pass membrane protein</topology>
    </subcellularLocation>
    <subcellularLocation>
        <location evidence="1">Nucleus</location>
    </subcellularLocation>
</comment>
<evidence type="ECO:0000256" key="21">
    <source>
        <dbReference type="ARBA" id="ARBA00023328"/>
    </source>
</evidence>
<dbReference type="InterPro" id="IPR004031">
    <property type="entry name" value="PMP22/EMP/MP20/Claudin"/>
</dbReference>
<dbReference type="GO" id="GO:0005634">
    <property type="term" value="C:nucleus"/>
    <property type="evidence" value="ECO:0007669"/>
    <property type="project" value="UniProtKB-SubCell"/>
</dbReference>
<dbReference type="GO" id="GO:0005819">
    <property type="term" value="C:spindle"/>
    <property type="evidence" value="ECO:0007669"/>
    <property type="project" value="UniProtKB-SubCell"/>
</dbReference>
<keyword evidence="11" id="KW-0479">Metal-binding</keyword>
<protein>
    <submittedName>
        <fullName evidence="23">(Atlantic silverside) hypothetical protein</fullName>
    </submittedName>
</protein>
<reference evidence="23" key="1">
    <citation type="submission" date="2021-05" db="EMBL/GenBank/DDBJ databases">
        <authorList>
            <person name="Tigano A."/>
        </authorList>
    </citation>
    <scope>NUCLEOTIDE SEQUENCE</scope>
</reference>
<keyword evidence="21" id="KW-0137">Centromere</keyword>
<comment type="similarity">
    <text evidence="5">Belongs to the IAP family.</text>
</comment>
<proteinExistence type="inferred from homology"/>
<evidence type="ECO:0000256" key="22">
    <source>
        <dbReference type="SAM" id="Phobius"/>
    </source>
</evidence>
<evidence type="ECO:0000256" key="11">
    <source>
        <dbReference type="ARBA" id="ARBA00022723"/>
    </source>
</evidence>
<dbReference type="FunFam" id="1.10.1170.10:FF:000009">
    <property type="entry name" value="Baculoviral IAP repeat-containing protein 5"/>
    <property type="match status" value="1"/>
</dbReference>
<keyword evidence="10 22" id="KW-0812">Transmembrane</keyword>
<evidence type="ECO:0000256" key="8">
    <source>
        <dbReference type="ARBA" id="ARBA00022553"/>
    </source>
</evidence>
<evidence type="ECO:0000256" key="14">
    <source>
        <dbReference type="ARBA" id="ARBA00022833"/>
    </source>
</evidence>
<dbReference type="Gene3D" id="1.20.140.150">
    <property type="match status" value="2"/>
</dbReference>
<evidence type="ECO:0000256" key="16">
    <source>
        <dbReference type="ARBA" id="ARBA00022989"/>
    </source>
</evidence>
<evidence type="ECO:0000313" key="23">
    <source>
        <dbReference type="EMBL" id="CAG5909254.1"/>
    </source>
</evidence>
<dbReference type="GO" id="GO:0007059">
    <property type="term" value="P:chromosome segregation"/>
    <property type="evidence" value="ECO:0007669"/>
    <property type="project" value="UniProtKB-KW"/>
</dbReference>
<feature type="transmembrane region" description="Helical" evidence="22">
    <location>
        <begin position="256"/>
        <end position="286"/>
    </location>
</feature>
<keyword evidence="6" id="KW-0158">Chromosome</keyword>
<keyword evidence="17 22" id="KW-0472">Membrane</keyword>
<keyword evidence="7" id="KW-0963">Cytoplasm</keyword>
<dbReference type="PANTHER" id="PTHR20516:SF1">
    <property type="entry name" value="TRANSMEMBRANE PROTEIN 235"/>
    <property type="match status" value="1"/>
</dbReference>
<gene>
    <name evidence="23" type="ORF">MMEN_LOCUS9761</name>
</gene>
<evidence type="ECO:0000256" key="20">
    <source>
        <dbReference type="ARBA" id="ARBA00023306"/>
    </source>
</evidence>
<dbReference type="PROSITE" id="PS50143">
    <property type="entry name" value="BIR_REPEAT_2"/>
    <property type="match status" value="1"/>
</dbReference>
<keyword evidence="8" id="KW-0597">Phosphoprotein</keyword>
<evidence type="ECO:0000256" key="3">
    <source>
        <dbReference type="ARBA" id="ARBA00004186"/>
    </source>
</evidence>
<keyword evidence="16 22" id="KW-1133">Transmembrane helix</keyword>
<sequence length="415" mass="46163">MDPFNEEDIKMYFFKNRLKTFEGWPFDEDCMCTPENMAKAGFIHTPTENSPDIAMCFFCLKELEGWEPEDDAEKEHKSHSPSCQFIALKKKVEELTVEEFFKLEKERHKNIIRKIGNEAIAKIEEAAKLRRGDIIKTAMGEEENISPLLQYPGGWVPFYARLTLLHLDRMRVSFGALAITAGICGILSFGFLATSLGTDHWYVIEMNPVNASDFEDISFRAGLWSVHEGEKIADSFTADYSQFSDTELRLMNMHGAIVVVLPLSLVLLLFGGICGLVISGALGGLFSDAPRVRGQVQVVSLTPIHPKQHSFVRVGGRLKATNERRLNFLTHDNHLVAVCGQLTLCGASLYVVYSHQALAETERLIGREGLARIHTSFGWSLGLAWLSYGLELLAGGLLLAAAKVTALRRGRPGTA</sequence>
<dbReference type="PANTHER" id="PTHR20516">
    <property type="entry name" value="TRANSMEMBRANE PROTEIN 114/235 FAMILY MEMBER"/>
    <property type="match status" value="1"/>
</dbReference>
<dbReference type="SMART" id="SM00238">
    <property type="entry name" value="BIR"/>
    <property type="match status" value="1"/>
</dbReference>
<dbReference type="GO" id="GO:0016324">
    <property type="term" value="C:apical plasma membrane"/>
    <property type="evidence" value="ECO:0007669"/>
    <property type="project" value="TreeGrafter"/>
</dbReference>
<dbReference type="GO" id="GO:0051301">
    <property type="term" value="P:cell division"/>
    <property type="evidence" value="ECO:0007669"/>
    <property type="project" value="UniProtKB-KW"/>
</dbReference>
<dbReference type="Pfam" id="PF00653">
    <property type="entry name" value="BIR"/>
    <property type="match status" value="1"/>
</dbReference>
<keyword evidence="12" id="KW-0498">Mitosis</keyword>
<evidence type="ECO:0000256" key="5">
    <source>
        <dbReference type="ARBA" id="ARBA00006672"/>
    </source>
</evidence>
<dbReference type="SUPFAM" id="SSF57924">
    <property type="entry name" value="Inhibitor of apoptosis (IAP) repeat"/>
    <property type="match status" value="1"/>
</dbReference>
<keyword evidence="24" id="KW-1185">Reference proteome</keyword>
<feature type="transmembrane region" description="Helical" evidence="22">
    <location>
        <begin position="377"/>
        <end position="401"/>
    </location>
</feature>
<evidence type="ECO:0000256" key="12">
    <source>
        <dbReference type="ARBA" id="ARBA00022776"/>
    </source>
</evidence>
<dbReference type="GO" id="GO:0046872">
    <property type="term" value="F:metal ion binding"/>
    <property type="evidence" value="ECO:0007669"/>
    <property type="project" value="UniProtKB-KW"/>
</dbReference>
<dbReference type="Proteomes" id="UP000677803">
    <property type="component" value="Unassembled WGS sequence"/>
</dbReference>
<evidence type="ECO:0000256" key="17">
    <source>
        <dbReference type="ARBA" id="ARBA00023136"/>
    </source>
</evidence>
<evidence type="ECO:0000256" key="10">
    <source>
        <dbReference type="ARBA" id="ARBA00022692"/>
    </source>
</evidence>
<accession>A0A8S4AYF6</accession>
<evidence type="ECO:0000256" key="1">
    <source>
        <dbReference type="ARBA" id="ARBA00004123"/>
    </source>
</evidence>
<dbReference type="InterPro" id="IPR039951">
    <property type="entry name" value="TMEM114/TMEM235"/>
</dbReference>
<keyword evidence="9" id="KW-0132">Cell division</keyword>
<evidence type="ECO:0000256" key="7">
    <source>
        <dbReference type="ARBA" id="ARBA00022490"/>
    </source>
</evidence>